<dbReference type="AlphaFoldDB" id="A0A4U6TRZ8"/>
<gene>
    <name evidence="2" type="ORF">SEVIR_7G186100v2</name>
</gene>
<evidence type="ECO:0000256" key="1">
    <source>
        <dbReference type="SAM" id="MobiDB-lite"/>
    </source>
</evidence>
<name>A0A4U6TRZ8_SETVI</name>
<keyword evidence="3" id="KW-1185">Reference proteome</keyword>
<organism evidence="2 3">
    <name type="scientific">Setaria viridis</name>
    <name type="common">Green bristlegrass</name>
    <name type="synonym">Setaria italica subsp. viridis</name>
    <dbReference type="NCBI Taxonomy" id="4556"/>
    <lineage>
        <taxon>Eukaryota</taxon>
        <taxon>Viridiplantae</taxon>
        <taxon>Streptophyta</taxon>
        <taxon>Embryophyta</taxon>
        <taxon>Tracheophyta</taxon>
        <taxon>Spermatophyta</taxon>
        <taxon>Magnoliopsida</taxon>
        <taxon>Liliopsida</taxon>
        <taxon>Poales</taxon>
        <taxon>Poaceae</taxon>
        <taxon>PACMAD clade</taxon>
        <taxon>Panicoideae</taxon>
        <taxon>Panicodae</taxon>
        <taxon>Paniceae</taxon>
        <taxon>Cenchrinae</taxon>
        <taxon>Setaria</taxon>
    </lineage>
</organism>
<dbReference type="PANTHER" id="PTHR33087">
    <property type="entry name" value="OS07G0539200 PROTEIN"/>
    <property type="match status" value="1"/>
</dbReference>
<proteinExistence type="predicted"/>
<evidence type="ECO:0008006" key="4">
    <source>
        <dbReference type="Google" id="ProtNLM"/>
    </source>
</evidence>
<dbReference type="OMA" id="EIPACHR"/>
<accession>A0A4U6TRZ8</accession>
<dbReference type="InterPro" id="IPR053253">
    <property type="entry name" value="Sex_diff_modulator"/>
</dbReference>
<dbReference type="Proteomes" id="UP000298652">
    <property type="component" value="Chromosome 7"/>
</dbReference>
<sequence length="398" mass="43547">MPLRHRWLWWRRFPRPGGDHDVVHPGMLRSVILLHRDSLHHTLGDPRQDSRQTTSTWEVALHATDPRNLNIDDVLQGIAGATGLEATSFSIVLSFPESFLVICYSQEVRDHVLAVSPILVVAKSLSLHPWTLLARASSVVLFQKVTIELDDILEHAWDLDTASKLLAKHAWATASKVDMSTFKLTAWTKDPHSIPASEKLIAKLLTLVIYFDDEMQMIFGSLEPYLREKRMLEYPIDIHLCSIADFWPRTPSTSASSPSDDGDSVLDGNPDHSYGFRQGTGSRLSAFPHRKRGGGRDCNSGSSGGGGGGGVTCAAPMSVGTSNAVALTTTKEALQKKPIGEVLQKHFPKADSNRKATTTACDVLAQAKLTRSLVEVPGSFDQAETTVESPVRATLALQ</sequence>
<evidence type="ECO:0000313" key="2">
    <source>
        <dbReference type="EMBL" id="TKW05580.1"/>
    </source>
</evidence>
<evidence type="ECO:0000313" key="3">
    <source>
        <dbReference type="Proteomes" id="UP000298652"/>
    </source>
</evidence>
<protein>
    <recommendedName>
        <fullName evidence="4">DUF4283 domain-containing protein</fullName>
    </recommendedName>
</protein>
<dbReference type="EMBL" id="CM016558">
    <property type="protein sequence ID" value="TKW05580.1"/>
    <property type="molecule type" value="Genomic_DNA"/>
</dbReference>
<reference evidence="2" key="1">
    <citation type="submission" date="2019-03" db="EMBL/GenBank/DDBJ databases">
        <title>WGS assembly of Setaria viridis.</title>
        <authorList>
            <person name="Huang P."/>
            <person name="Jenkins J."/>
            <person name="Grimwood J."/>
            <person name="Barry K."/>
            <person name="Healey A."/>
            <person name="Mamidi S."/>
            <person name="Sreedasyam A."/>
            <person name="Shu S."/>
            <person name="Feldman M."/>
            <person name="Wu J."/>
            <person name="Yu Y."/>
            <person name="Chen C."/>
            <person name="Johnson J."/>
            <person name="Rokhsar D."/>
            <person name="Baxter I."/>
            <person name="Schmutz J."/>
            <person name="Brutnell T."/>
            <person name="Kellogg E."/>
        </authorList>
    </citation>
    <scope>NUCLEOTIDE SEQUENCE [LARGE SCALE GENOMIC DNA]</scope>
</reference>
<dbReference type="PANTHER" id="PTHR33087:SF31">
    <property type="entry name" value="OS06G0482850 PROTEIN"/>
    <property type="match status" value="1"/>
</dbReference>
<dbReference type="Gramene" id="TKW05580">
    <property type="protein sequence ID" value="TKW05580"/>
    <property type="gene ID" value="SEVIR_7G186100v2"/>
</dbReference>
<feature type="region of interest" description="Disordered" evidence="1">
    <location>
        <begin position="252"/>
        <end position="308"/>
    </location>
</feature>